<reference evidence="2" key="1">
    <citation type="submission" date="2021-01" db="EMBL/GenBank/DDBJ databases">
        <authorList>
            <person name="Corre E."/>
            <person name="Pelletier E."/>
            <person name="Niang G."/>
            <person name="Scheremetjew M."/>
            <person name="Finn R."/>
            <person name="Kale V."/>
            <person name="Holt S."/>
            <person name="Cochrane G."/>
            <person name="Meng A."/>
            <person name="Brown T."/>
            <person name="Cohen L."/>
        </authorList>
    </citation>
    <scope>NUCLEOTIDE SEQUENCE</scope>
    <source>
        <strain evidence="2">CCMP3328</strain>
    </source>
</reference>
<gene>
    <name evidence="2" type="ORF">CAUS1442_LOCUS8008</name>
</gene>
<evidence type="ECO:0008006" key="3">
    <source>
        <dbReference type="Google" id="ProtNLM"/>
    </source>
</evidence>
<sequence>MLRSIPFLCSALPFPWKSNTAPSTQEQATIISLPQDRTHSSLRSIILPCTVFLNSMSGTADLRSDAPAILAGNQLRGWVDITFSGKHSEVFDSDASVQAVVTVEGLERRLNGASGNAIRTAGVSSHPKTADKLEDETTRQQIGRGIVLLWKRHKTYDISHGDDPQIHFEVDIPEDTPDSFEALTLKRYYLSDTKGLHGDVVYFVQVAVYLDKKLAFRTSHAQRFLVMQRPPSPATPIPYHPDIATKSVRHMTKVGNLLIAVRMSNHRLSKGNVGHVAIACRNVSPTPIYSVTARLMEVVIDNGSNVVVESKKIGQIDDVAVPGLQTSVLKDVAQQELHDALSQEVLLPENVLSFQIPTRVIRCSLDGEYTKVAHSLQLTFCMKGIVYQDVKVDVPLIIVSSQNVVDVEDPGTDIESDDEDDDDDASQ</sequence>
<feature type="region of interest" description="Disordered" evidence="1">
    <location>
        <begin position="408"/>
        <end position="427"/>
    </location>
</feature>
<protein>
    <recommendedName>
        <fullName evidence="3">Arrestin C-terminal-like domain-containing protein</fullName>
    </recommendedName>
</protein>
<organism evidence="2">
    <name type="scientific">Craspedostauros australis</name>
    <dbReference type="NCBI Taxonomy" id="1486917"/>
    <lineage>
        <taxon>Eukaryota</taxon>
        <taxon>Sar</taxon>
        <taxon>Stramenopiles</taxon>
        <taxon>Ochrophyta</taxon>
        <taxon>Bacillariophyta</taxon>
        <taxon>Bacillariophyceae</taxon>
        <taxon>Bacillariophycidae</taxon>
        <taxon>Naviculales</taxon>
        <taxon>Naviculaceae</taxon>
        <taxon>Craspedostauros</taxon>
    </lineage>
</organism>
<name>A0A7R9ZLW4_9STRA</name>
<evidence type="ECO:0000313" key="2">
    <source>
        <dbReference type="EMBL" id="CAD8335880.1"/>
    </source>
</evidence>
<evidence type="ECO:0000256" key="1">
    <source>
        <dbReference type="SAM" id="MobiDB-lite"/>
    </source>
</evidence>
<dbReference type="EMBL" id="HBEF01012736">
    <property type="protein sequence ID" value="CAD8335880.1"/>
    <property type="molecule type" value="Transcribed_RNA"/>
</dbReference>
<proteinExistence type="predicted"/>
<accession>A0A7R9ZLW4</accession>
<dbReference type="AlphaFoldDB" id="A0A7R9ZLW4"/>